<keyword evidence="1" id="KW-0614">Plasmid</keyword>
<organism evidence="1 2">
    <name type="scientific">Alloyangia pacifica</name>
    <dbReference type="NCBI Taxonomy" id="311180"/>
    <lineage>
        <taxon>Bacteria</taxon>
        <taxon>Pseudomonadati</taxon>
        <taxon>Pseudomonadota</taxon>
        <taxon>Alphaproteobacteria</taxon>
        <taxon>Rhodobacterales</taxon>
        <taxon>Roseobacteraceae</taxon>
        <taxon>Alloyangia</taxon>
    </lineage>
</organism>
<gene>
    <name evidence="1" type="ORF">CEW88_24170</name>
</gene>
<accession>A0A2U8HMV0</accession>
<evidence type="ECO:0000313" key="2">
    <source>
        <dbReference type="Proteomes" id="UP000244915"/>
    </source>
</evidence>
<reference evidence="1 2" key="1">
    <citation type="submission" date="2017-06" db="EMBL/GenBank/DDBJ databases">
        <title>Yangia sp. YSBP01 complete genome sequence.</title>
        <authorList>
            <person name="Woo J.-H."/>
            <person name="Kim H.-S."/>
        </authorList>
    </citation>
    <scope>NUCLEOTIDE SEQUENCE [LARGE SCALE GENOMIC DNA]</scope>
    <source>
        <strain evidence="1 2">YSBP01</strain>
        <plasmid evidence="1 2">unnamed5</plasmid>
    </source>
</reference>
<protein>
    <submittedName>
        <fullName evidence="1">Uncharacterized protein</fullName>
    </submittedName>
</protein>
<name>A0A2U8HMV0_9RHOB</name>
<dbReference type="EMBL" id="CP022195">
    <property type="protein sequence ID" value="AWI86860.1"/>
    <property type="molecule type" value="Genomic_DNA"/>
</dbReference>
<evidence type="ECO:0000313" key="1">
    <source>
        <dbReference type="EMBL" id="AWI86860.1"/>
    </source>
</evidence>
<geneLocation type="plasmid" evidence="1 2">
    <name>unnamed5</name>
</geneLocation>
<proteinExistence type="predicted"/>
<dbReference type="AlphaFoldDB" id="A0A2U8HMV0"/>
<dbReference type="KEGG" id="ypac:CEW88_24170"/>
<sequence>MAIEFQTRTGSEAPVIYGGVQAAPQSQYSGVAGFYGVLSSFDMRGTFDLARHLQPEAKRAFIFTGSAVFDERWKSIAEDMMSDVRDMEVLFVSGLSLQEFRDRAAGLDASDILIILTIFEDADGRRFVPADVVATIAEVSGAPSYGVYSSNIGRGVVGGSFSSFEATGAVMAQQALKVLNH</sequence>
<dbReference type="OrthoDB" id="9795133at2"/>
<dbReference type="RefSeq" id="WP_108970956.1">
    <property type="nucleotide sequence ID" value="NZ_CP022195.1"/>
</dbReference>
<dbReference type="Proteomes" id="UP000244915">
    <property type="component" value="Plasmid unnamed5"/>
</dbReference>